<dbReference type="SUPFAM" id="SSF55874">
    <property type="entry name" value="ATPase domain of HSP90 chaperone/DNA topoisomerase II/histidine kinase"/>
    <property type="match status" value="1"/>
</dbReference>
<dbReference type="InterPro" id="IPR036890">
    <property type="entry name" value="HATPase_C_sf"/>
</dbReference>
<proteinExistence type="predicted"/>
<dbReference type="Gene3D" id="1.10.287.130">
    <property type="match status" value="1"/>
</dbReference>
<dbReference type="Gene3D" id="3.30.565.10">
    <property type="entry name" value="Histidine kinase-like ATPase, C-terminal domain"/>
    <property type="match status" value="1"/>
</dbReference>
<dbReference type="PANTHER" id="PTHR43065">
    <property type="entry name" value="SENSOR HISTIDINE KINASE"/>
    <property type="match status" value="1"/>
</dbReference>
<dbReference type="SMART" id="SM00448">
    <property type="entry name" value="REC"/>
    <property type="match status" value="2"/>
</dbReference>
<dbReference type="Gene3D" id="3.30.450.20">
    <property type="entry name" value="PAS domain"/>
    <property type="match status" value="1"/>
</dbReference>
<reference evidence="10" key="1">
    <citation type="journal article" date="2019" name="Int. J. Syst. Evol. Microbiol.">
        <title>The Global Catalogue of Microorganisms (GCM) 10K type strain sequencing project: providing services to taxonomists for standard genome sequencing and annotation.</title>
        <authorList>
            <consortium name="The Broad Institute Genomics Platform"/>
            <consortium name="The Broad Institute Genome Sequencing Center for Infectious Disease"/>
            <person name="Wu L."/>
            <person name="Ma J."/>
        </authorList>
    </citation>
    <scope>NUCLEOTIDE SEQUENCE [LARGE SCALE GENOMIC DNA]</scope>
    <source>
        <strain evidence="10">JCM 17666</strain>
    </source>
</reference>
<keyword evidence="9" id="KW-0808">Transferase</keyword>
<feature type="modified residue" description="4-aspartylphosphate" evidence="4">
    <location>
        <position position="457"/>
    </location>
</feature>
<name>A0ABP8HAI4_9BURK</name>
<dbReference type="PROSITE" id="PS50109">
    <property type="entry name" value="HIS_KIN"/>
    <property type="match status" value="1"/>
</dbReference>
<feature type="domain" description="Response regulatory" evidence="6">
    <location>
        <begin position="534"/>
        <end position="645"/>
    </location>
</feature>
<dbReference type="Pfam" id="PF00072">
    <property type="entry name" value="Response_reg"/>
    <property type="match status" value="2"/>
</dbReference>
<dbReference type="RefSeq" id="WP_345250799.1">
    <property type="nucleotide sequence ID" value="NZ_BAABFO010000015.1"/>
</dbReference>
<dbReference type="CDD" id="cd00082">
    <property type="entry name" value="HisKA"/>
    <property type="match status" value="1"/>
</dbReference>
<protein>
    <recommendedName>
        <fullName evidence="2">histidine kinase</fullName>
        <ecNumber evidence="2">2.7.13.3</ecNumber>
    </recommendedName>
</protein>
<feature type="modified residue" description="4-aspartylphosphate" evidence="4">
    <location>
        <position position="583"/>
    </location>
</feature>
<dbReference type="InterPro" id="IPR000700">
    <property type="entry name" value="PAS-assoc_C"/>
</dbReference>
<feature type="domain" description="Histidine kinase" evidence="5">
    <location>
        <begin position="164"/>
        <end position="387"/>
    </location>
</feature>
<dbReference type="PROSITE" id="PS50112">
    <property type="entry name" value="PAS"/>
    <property type="match status" value="1"/>
</dbReference>
<keyword evidence="3 4" id="KW-0597">Phosphoprotein</keyword>
<dbReference type="PRINTS" id="PR00344">
    <property type="entry name" value="BCTRLSENSOR"/>
</dbReference>
<sequence>MADPSDKNFPQAALQQSDMQFRLLVQGVTDYALYMLSPEGLVSSWNSGAQRIKGYAEHEVLGTHFSRFYTPEDAAAGLPARGLAIATREGRFENEGFRVRRDGSRFWAHVVIDAIRDEQGTLVGFAKITRDVTERRQAEQTLEETRAALFQAQKMEAVGKLTGGIAHDFNNVLQVLRGNLELMQSRAIDDAWMRDRLARASEAVDRGATLCAQLLAFGRRQPLRPAPINPARLLRGMEDMLRRVLGETIQIEMAAADGLWNVLADAHQLENVILNIALNARDAMPGGGRLTLEAANATLDEAYCNRNADIAPGRYVMLAITDTGIGMTKEIRERVFEPFFTTKPEGAGTGLGLSMAYGFVKQSGGHIKIYSEPGHGSVVKIYLPGTDAGEDPIVAPTAGAGDGGSETILVVEDHPTVRTTVVDMLASLGYAVLTADNASDALRLIESGTHVDLIFTDVVMPGALSSPEMARRAVARLPGIKVLFTSGYTRNALVHGGRLDAGVALLSKPYRREDLARRIRQLLGTAPNSQRRPLVLLVDDDCDMRATVADMLALLDYDVHTAASGAEALQAMAERPADLLLADQLLPDMPGTELAAELRRRFPGLAVVFASGRRLPSEAELGFEAARLQKPYTLDQLRGALARALNLA</sequence>
<dbReference type="Pfam" id="PF13426">
    <property type="entry name" value="PAS_9"/>
    <property type="match status" value="1"/>
</dbReference>
<comment type="caution">
    <text evidence="9">The sequence shown here is derived from an EMBL/GenBank/DDBJ whole genome shotgun (WGS) entry which is preliminary data.</text>
</comment>
<evidence type="ECO:0000259" key="7">
    <source>
        <dbReference type="PROSITE" id="PS50112"/>
    </source>
</evidence>
<organism evidence="9 10">
    <name type="scientific">Pigmentiphaga soli</name>
    <dbReference type="NCBI Taxonomy" id="1007095"/>
    <lineage>
        <taxon>Bacteria</taxon>
        <taxon>Pseudomonadati</taxon>
        <taxon>Pseudomonadota</taxon>
        <taxon>Betaproteobacteria</taxon>
        <taxon>Burkholderiales</taxon>
        <taxon>Alcaligenaceae</taxon>
        <taxon>Pigmentiphaga</taxon>
    </lineage>
</organism>
<dbReference type="InterPro" id="IPR003594">
    <property type="entry name" value="HATPase_dom"/>
</dbReference>
<dbReference type="EMBL" id="BAABFO010000015">
    <property type="protein sequence ID" value="GAA4336666.1"/>
    <property type="molecule type" value="Genomic_DNA"/>
</dbReference>
<dbReference type="InterPro" id="IPR000014">
    <property type="entry name" value="PAS"/>
</dbReference>
<evidence type="ECO:0000313" key="9">
    <source>
        <dbReference type="EMBL" id="GAA4336666.1"/>
    </source>
</evidence>
<dbReference type="PANTHER" id="PTHR43065:SF49">
    <property type="entry name" value="HISTIDINE KINASE"/>
    <property type="match status" value="1"/>
</dbReference>
<dbReference type="PROSITE" id="PS50113">
    <property type="entry name" value="PAC"/>
    <property type="match status" value="1"/>
</dbReference>
<dbReference type="NCBIfam" id="TIGR00229">
    <property type="entry name" value="sensory_box"/>
    <property type="match status" value="1"/>
</dbReference>
<dbReference type="PROSITE" id="PS50110">
    <property type="entry name" value="RESPONSE_REGULATORY"/>
    <property type="match status" value="2"/>
</dbReference>
<evidence type="ECO:0000259" key="6">
    <source>
        <dbReference type="PROSITE" id="PS50110"/>
    </source>
</evidence>
<dbReference type="SMART" id="SM00086">
    <property type="entry name" value="PAC"/>
    <property type="match status" value="1"/>
</dbReference>
<dbReference type="InterPro" id="IPR005467">
    <property type="entry name" value="His_kinase_dom"/>
</dbReference>
<evidence type="ECO:0000256" key="3">
    <source>
        <dbReference type="ARBA" id="ARBA00022553"/>
    </source>
</evidence>
<dbReference type="Pfam" id="PF02518">
    <property type="entry name" value="HATPase_c"/>
    <property type="match status" value="1"/>
</dbReference>
<keyword evidence="10" id="KW-1185">Reference proteome</keyword>
<dbReference type="GO" id="GO:0016301">
    <property type="term" value="F:kinase activity"/>
    <property type="evidence" value="ECO:0007669"/>
    <property type="project" value="UniProtKB-KW"/>
</dbReference>
<dbReference type="InterPro" id="IPR035965">
    <property type="entry name" value="PAS-like_dom_sf"/>
</dbReference>
<dbReference type="InterPro" id="IPR001789">
    <property type="entry name" value="Sig_transdc_resp-reg_receiver"/>
</dbReference>
<dbReference type="InterPro" id="IPR036097">
    <property type="entry name" value="HisK_dim/P_sf"/>
</dbReference>
<evidence type="ECO:0000256" key="1">
    <source>
        <dbReference type="ARBA" id="ARBA00000085"/>
    </source>
</evidence>
<evidence type="ECO:0000313" key="10">
    <source>
        <dbReference type="Proteomes" id="UP001501671"/>
    </source>
</evidence>
<dbReference type="SUPFAM" id="SSF52172">
    <property type="entry name" value="CheY-like"/>
    <property type="match status" value="2"/>
</dbReference>
<feature type="domain" description="Response regulatory" evidence="6">
    <location>
        <begin position="407"/>
        <end position="523"/>
    </location>
</feature>
<comment type="catalytic activity">
    <reaction evidence="1">
        <text>ATP + protein L-histidine = ADP + protein N-phospho-L-histidine.</text>
        <dbReference type="EC" id="2.7.13.3"/>
    </reaction>
</comment>
<evidence type="ECO:0000259" key="5">
    <source>
        <dbReference type="PROSITE" id="PS50109"/>
    </source>
</evidence>
<dbReference type="InterPro" id="IPR001610">
    <property type="entry name" value="PAC"/>
</dbReference>
<dbReference type="SUPFAM" id="SSF55785">
    <property type="entry name" value="PYP-like sensor domain (PAS domain)"/>
    <property type="match status" value="1"/>
</dbReference>
<dbReference type="Proteomes" id="UP001501671">
    <property type="component" value="Unassembled WGS sequence"/>
</dbReference>
<dbReference type="CDD" id="cd00156">
    <property type="entry name" value="REC"/>
    <property type="match status" value="1"/>
</dbReference>
<dbReference type="SUPFAM" id="SSF47384">
    <property type="entry name" value="Homodimeric domain of signal transducing histidine kinase"/>
    <property type="match status" value="1"/>
</dbReference>
<dbReference type="CDD" id="cd00130">
    <property type="entry name" value="PAS"/>
    <property type="match status" value="1"/>
</dbReference>
<dbReference type="InterPro" id="IPR003661">
    <property type="entry name" value="HisK_dim/P_dom"/>
</dbReference>
<dbReference type="SMART" id="SM00388">
    <property type="entry name" value="HisKA"/>
    <property type="match status" value="1"/>
</dbReference>
<dbReference type="InterPro" id="IPR004358">
    <property type="entry name" value="Sig_transdc_His_kin-like_C"/>
</dbReference>
<dbReference type="SMART" id="SM00387">
    <property type="entry name" value="HATPase_c"/>
    <property type="match status" value="1"/>
</dbReference>
<dbReference type="EC" id="2.7.13.3" evidence="2"/>
<dbReference type="CDD" id="cd18161">
    <property type="entry name" value="REC_hyHK_blue-like"/>
    <property type="match status" value="1"/>
</dbReference>
<feature type="domain" description="PAC" evidence="8">
    <location>
        <begin position="92"/>
        <end position="144"/>
    </location>
</feature>
<dbReference type="Gene3D" id="3.40.50.2300">
    <property type="match status" value="2"/>
</dbReference>
<gene>
    <name evidence="9" type="ORF">GCM10023144_31330</name>
</gene>
<evidence type="ECO:0000256" key="2">
    <source>
        <dbReference type="ARBA" id="ARBA00012438"/>
    </source>
</evidence>
<evidence type="ECO:0000259" key="8">
    <source>
        <dbReference type="PROSITE" id="PS50113"/>
    </source>
</evidence>
<keyword evidence="9" id="KW-0418">Kinase</keyword>
<feature type="domain" description="PAS" evidence="7">
    <location>
        <begin position="17"/>
        <end position="73"/>
    </location>
</feature>
<dbReference type="InterPro" id="IPR011006">
    <property type="entry name" value="CheY-like_superfamily"/>
</dbReference>
<accession>A0ABP8HAI4</accession>
<evidence type="ECO:0000256" key="4">
    <source>
        <dbReference type="PROSITE-ProRule" id="PRU00169"/>
    </source>
</evidence>